<keyword evidence="8" id="KW-0511">Multifunctional enzyme</keyword>
<feature type="domain" description="PKS/mFAS DH" evidence="14">
    <location>
        <begin position="5475"/>
        <end position="5751"/>
    </location>
</feature>
<dbReference type="InterPro" id="IPR016039">
    <property type="entry name" value="Thiolase-like"/>
</dbReference>
<dbReference type="InterPro" id="IPR018201">
    <property type="entry name" value="Ketoacyl_synth_AS"/>
</dbReference>
<dbReference type="InterPro" id="IPR020806">
    <property type="entry name" value="PKS_PP-bd"/>
</dbReference>
<dbReference type="InterPro" id="IPR036736">
    <property type="entry name" value="ACP-like_sf"/>
</dbReference>
<feature type="active site" description="Proton acceptor; for dehydratase activity" evidence="10">
    <location>
        <position position="5506"/>
    </location>
</feature>
<dbReference type="EMBL" id="CP080648">
    <property type="protein sequence ID" value="QYX83600.1"/>
    <property type="molecule type" value="Genomic_DNA"/>
</dbReference>
<dbReference type="Pfam" id="PF08240">
    <property type="entry name" value="ADH_N"/>
    <property type="match status" value="1"/>
</dbReference>
<dbReference type="InterPro" id="IPR001227">
    <property type="entry name" value="Ac_transferase_dom_sf"/>
</dbReference>
<keyword evidence="9" id="KW-0012">Acyltransferase</keyword>
<evidence type="ECO:0000313" key="15">
    <source>
        <dbReference type="EMBL" id="QYX83600.1"/>
    </source>
</evidence>
<evidence type="ECO:0000256" key="9">
    <source>
        <dbReference type="ARBA" id="ARBA00023315"/>
    </source>
</evidence>
<sequence>MADDQKYLDYLRRLTADLRQTRRRLRIAEARGSEPVAVVGMACRYPGEVRSPEDLWNLVSTGRDGISAFPVDRGWDTAAIYDEAPDTAGTTYVREGGFVHEAGRFDAGLFNISPREALAMDPQQRLFLETSWEAFERAGVDPLSLRGSRTGVFVGSSSSAYGAGLRALPEGVEGHLLTGSAPSVVSGRVAYALGLEGPAVTVDTACSSSLVATHLAVQALRSGECDAALAGGVTVMTSPGIFTEFSRQRGLAPDGRCKPFSADADGTGWAEGSGVLVLRRLADAKRRGDRILAVIRGSAVNQDGASNGLTAPNGPAQERVILAALENARLDPADVDVVEAHGTGTTLGDPIEAQALLATYGQATRREPLMLGSVKSNIGHAQAASGVAGLIKMVLALGNEELPPTLHVSEPTPHVDWSQGQVRLLTDPVAWPQDPERPRRAGVSSFSISGTNVHIILEGPDATAERADDESGETVENVETGGEAAKTADADRPVLPVVPWVLSGHTSEALAAQAARLAGMAEADPAGVGRSLLSRAVLEHRAVVLGEDRAGALRALARDVSHAGVVRGVARSGGAPVLVFPGQGSQWLGMGRELAGWSSVFREGLEECAVALEPHVDWSLWEVLESGDEVLWGRVDVVQPVLWALMVSLARLWRSCGVVPSAVVGHSQGEIAAAVVAGGLSVVDGARVVALRSRALRVLAGRGGMVSLAAGPEVAGELVAGFGGRVSVAAVNGPGSTVVSGEPDALDALMVLCEGRGVRARRVPVDYASHSVQVEELRERILADLAPVKPVSSSVPLYSSVTGGRIDTAVMDAGYWYESLRSLVRFDEATAALLADGRSVFLESSPHPVLTPGIEQSLEASGHPGVTLATLHRDRGDATRWLTALAEAHVAGVPVDWTGVLPDSRPVDLPTYAFQHTQYWMTEPPEVARALDAATGADPDESEFWDAVDRLDYDQVAGTLHLESGDGLETVLPALSVWRRSRAERSTVDAWRYRVAWQPADRAPATALDGHWLLLRTGGTDTDHAARCAEALREAGADVTELTVPDAGLDRWGLSQLLRETAESAESPVTGILSLLADDRRAHPEDPAVSVGLGATLTVVQALTDAEITAPLWCATTGAVAANRADRITDPAAARVWGLGRVAALEHPERWGGLIDLPADPEPRTLARLAAVLTGDEDQVAVRAEGVYVRRLLHAASTATGDPALPPDAPEAVLITGGTGALGAETARMLARRGTRKLVLSSRRGMEAPGAAELVAELGSLGATATVVACDVADREALAALLAEHPVTGVVHTAGLDPVLPLDATSVPELADGLRAKACGAEHLDALLPDAELFVLFSSIAGIWGSGGQGAYAAANAHLDALATARRAAGRAGTAISWGSWAEVGMAARDGADEYLRRRGLRPMAAALCIAALERAIDSDDACVTVADVDWVRFTPAFTSRRSSPLLAELPEAADALAKGADGDEGRSGTSAAAVRTLLAGVPESEWVRTVLDLVRRETAAVLGYPEPVEAERPFKDLGVDSLTALQVRKRVADAVGLQLPATLVFDHPTPSAVARHLLSLISADERTAVTVTAASDEPLAIVSMACRYPGGVDSPEALWDLVAEGRDGVGAFPTDRGWRAAPGASVDFALEGGFVHDATDFDAGLFGISPREALAMDPQQRLLLETAWEALERAGMNPRTLQGTPTGVFVGASPSGYGVGATDSGSEGHFLTGMSGSVLSGRVAYSFGLEGPAVTVDTACSSSLVALHLAAQSLRTGECSMAVVGGVAVMSTPGVFAEFDRQDGLAGDGRCKAFAAAADGTGWGEGVGLLLLERLSDARRHGHEVLAVVRGSAVNQDGASNGLTAPNGPAQQRVVRAALAAAGLETSEVDAVEAHGTGTRLGDPIEAQALLATYGQDRVEPLYLGSVKSNIGHTQAASGVAGVIKMVEAIRRGVLPRTLHVDEPTPHVDWSAGAVELLAEARDWPEAGRPRRAGVSSFGVSGTNAHVILEQAAEAAEVVDVAGPALVGAVGPWVLSARSQGALVAQAERLGSFLAERPEVGSSAVAHTLATGRAALEHRAVVLGDDRDELLTALRALAEGEPSQRVVTGTVRNGRTGFLFSGQGAQRVGMGRELYEAFPVFADAFDAVCARVDLERPLRDVVFGEDAELLARTAYTQPALFAVEVALFRLVESWGVTPDVLVGHSIGELAAAHCAGVLSLDDACRLVSARGRLMDALPSGGAMLAVETAEDGLELPEGVDLAAVNGPTSVTVSGDADAIAVLEERLRAQGVRVKRLAVSHAFHSHLMEPMQAEFAAVAESLTYNPPTISVVTTAPGDLATPDYWVGQIREPVRFADAIASLTDVRVFLELGPDGTLSALVPHIREDATTVPALRSGAGETSAFGRALAGLYVQGAAVDWGRYVSGPGVGLPTYAFQRERYWLGVAEVAEVVASGVGEDEAFWSAVEAGDSGALAEVLRVGAGEVEAVLPALAGRRRERVERSRADGMRYRVSWRVADDVVGAVSGRWLVVGTEGVPEERVEACVAALAGGGAEPFVVVLDDGELDRWELAARLTEEDAFGGGVAGVLSLAALDWRVGVAGVPEALPVSVAWSLALVQALGDAEIDAPLWCVTSGAVSTGRADGVVDPEQAQVWGLGRVAALEFPQRWGGLVDLPVVLDERAGSRLARVLAGSEDQVAVRASGTYARRVARVEPHADAPGEFTSAGAVLVTGGTGALGAAVARRLARRGVTELVLSSRRGMEAPGAAELVAELGSLGATATVVACDVADREALAALLAEHPVTGVVHTAGVVDTVPLVGVGPEQFAEVLRAKTLGARHLDELVPEADMFVLFSSIAGVWGSGGQSAYAAANAYLDGLAEQRRARGLTATSVAWGPWAEAGMLVEENAEDYLRRRGLTPLDPGLAVTILEDAVTRDLGCLVAADADWTRFAPAFGSGRATTLFDDVPEAVAPSAAVPMSEADSDSTPLMSALAGKGPAERRAVLLDTVRTGAAAVLGHASADSIPVELPFSDLGFDSLTAVDLRDRLMAATGLSLSATLVFDHPTAQALAGHLAGLLPSSAPGDTSSAIAPRIAADPDEPIAIVSMACRFPGGVRSPEDLWDLVASGAEGISAFPADRGWDLSALRETGAFAAEGGFVHDATEFDAGLFGISPREAIAMDPQQRLLLETAWETLERAGMNPRTLQGTSTGVFVGASTSGYGTGGRTEGADGHLMTGMAGSVLSGRVAYSFGLEGPAVTVDTACSSSLVALHLAAQSLRTGECSMALAGGVTVIVGPDIFAEFDRQDGLAGDGRCKAFAAAADGTGWGEGVGLLLLERLSDARRHGHEVLAVVRGSAVNQDGASNGLTAPNGPAQQRVVRAALAAAGLETSEVDAVEAHGTGTRLGDPIEAQALLATYGQDRVEPLYLGSVKSNIGHTQAASGVAGVIKMVEAIRRGVLPRTLHVDEPTPHVDWSAGAVELLAEARDWPQAGRPRRAGVSSFGVSGTNAHVILEQAAEAAEVVDVAGPALVGAVGPWVLSARSQGALVAQAERLGSFLAERPEVGSSAVAHTLATGRAALEHRAVVLGDDRDELLTGLRALAEDKAVPSVVRDETVHGGLALLFTGQGAQRVGMGRELYEAFPVFADAFDAVCARVDLERPLRDVVFEDGEALDRTVYAQAGLFAVEVALFRLVESWGVTPDVLVGHSIGELAAAHCAGVLSLDDACRLVSARGRLMDALPSGGAMLAVETAEDGLELPEGVDLAAVNGPTSLTVSGDADAIGALEERLRSENVRVKRLTVSHAFHSRLMEPMLDGFAAVAKSLTYHAPTIPVVATAPGDMASPDYWVGQICEPVRFAEAIASLSGIRTALELGPAGVLSVFVPEQVDTLAAVPALRPDRPEATTLVRALARLHTRGVPVEWGRYVSGPGVGLPTYAFQRERYWLGVAEVAEVVASGVGEDEAFWSAVEAGDSGALAEVLRVGAGEVEAVLPALAGRRRERVERSRADGMRYRVSWRVADDVVGAVSGRWLVVGTEGVPEERVEACVAALAGGGAEPFVVVLDDGELDRWELAARLTEEDAFGGGVAGVLSLAALDWRVGVAGVPEALPVSVAWSLALVQALGDAEIDAPLWCVTSGAVSTGRADGVVDPEQAQVWGLGRVAALEFPQRWGGLVDLPVVLDERAGSRLARVLAGSEDQVAVRASGTYARRLVRSAAPTGVAARSWRPRGTVLVTGGTGGLGSRVATSLAEAGAEHLLLTSRRGPEASGADELAASLEALGCRVTIAACDAADRDALAALLVEHPVTGVVHAAGVVDTVPLVGVGPEQFAEVLRAKTLGARHLDELVPEADMFVLFSSIAGVWGSGGQSAYAAANAYLDGLAEQRRARGLTATSVAWGPWAEAGMLVDGEAEEHLRRRGLIPLDPGLAVTALEQAVTHDLGCLTFADLDWHRFSTSFTAVRPAPLFGELPEAARREAEVATTAQGTPLRRRIAELGAQQRERVLLALVRDEAAATLGHSGSDAVAPLRAFSDLGFDSLMAVELRGRLSNATGLDLPATLVFDHPTAQDLTTHLGALLVADLPPVAGREEATADAVAVPAVPDARGSHDEPLAVIGMSCRFPGGVHSPEDLWDLVAGGVDAVGDCPAERGWPLQSADGTGVPRPLQGGFLDDIASFDAGLFNISPREAVMMDPQQRLLLETAWEVFERAGIDPLSLRGSRTGVFAGANNHDYTSLPGETPEGGEGYLATGGSASVLSGRISYTFGLEGPAVTVDTACSSGLVALHLAGQALRRGECSLALAGGVVTMSTPGVFAEFGKQDAMAADGRCKAFSDEADGTGWAEGAGILLLERLSDARRNGHRILAVVRGSAVNQDGASNGLTAPNGPSQQRVIRAALADAGLAPADVDMVEAHGTGTKLGDPIEAQALLATYGQGRTDDEPLWLGSIKSNIGHTQAASGIAGVIKGAMAMRAGRLPRTLFADRPTTQVDWTTGNVRLLAEERAWPERSAPRRVGVSSFGMSGTNAHVILEQAPAEEAVRETAVPAPSARPVPWLLSADTPDGLRDQARRLAGSVPATHASDDPLDLAWTLATARATLTERAVVLGPEGLAALAEEGESPELRRGTARQTGAPVFVFPGQGAQWTGMAARLIDTEPAFRARLEECERALAPYLDFSLIAVIRGEDPVHAGVDRADVVQPLLWAVMVSLAELWRASGVEPAAVIGASQGELAAAVVAGAMELPDAARVVAARSRAIADQLSGRSGLVSLPLTEAEAAELLATSAQPLWIAALNGPRATVVGGENAALERLAAECERRGVRARRVGIDYASHTVLVEPLRPVFEALPETPAALGTVPFYSTVTGAALDTADLDCGYWYRNLRDTVRLDQAVRAAVADGHTTFLEISPHPVLTPGIAETLDDTDTPGAVLTTLRRGEDDDHRWALALAEAHCAGVDVDWPGVLGGPAGRSVLDLPTYPFQHRRYWPDIRPAADVAAAGLSGVRHPLLGAAAPLAGGGTLWTGRLSTATHPWLADHTIGDTVLLPGTAFVELALHAGLDGLDELTLQAPLAIPADEGVTLQMLVGEAAEDGHRPVTVSARPETAGDAGEAGPAWTTHATGFLADGSADGAPEPGTPAPWPPAGAVPVPVDGCYEALASAGYSYGPVFQGLKALWRAGDDLCAEVALPDGARADAERFGLHPALFDAALHAAGVGGLLARTGLLPFAWEGVRLHATGADTLRVRLSPAGRDAISLVATDAAGNPVADVASLTLRPVDADALRRAARAADLDVLHRVDWAPAAEGPALPLVLVGPPPAALASLAATRYDDLDALGAAVDAGKRLPEAVLWCGSRPGDEESGHAADSTAAHPADTDTLHAAVHEALHAAQTWLADARFSGSRLAVLTARAVAVGAGEGVPDLAGAAVHGLLRSAQSEHPDHFALIDVDGHPDSAAALAAALGSTEPQLAIRAGALLAPRLARGTGPAPAGEPVPGTRLDTTGEGTLENLAFVPAPEALADLGPTQVRVAMRAAGVNFRDVVMALGMVPGQRGMGTEGAGVVLETGADVTDLAPGDRVFGLFAGAFGPTAVTDRRVLARMRPEWTYAEAASVPTPFLTAYYGLVDVADVTAGETVLVHAAAGGVGMAAVQLARHLGLETHGTASPGKWGATGLPDGRLSSSRTTDFEDRVREATRGRGVDVVLNSLEGPFIDASLRLLAPGGRFVEMGKTDIRDGQQVSAAHPGTHYDVFDLMSTDRGRIAEIFTEIIDLFEQGVLELLPLTAWDLRDAAEAFRFMGRGRHIGKNVLTLPAAPDPDGTVLITGGTGALAGLLARHLVAEHGVRHLVLASRSGPAAPGADRLAAELAEAGTAVRIEACDVADRDALTALLASLDRPLTGVVHAAGILDDGVLDALTPERADRVLTPKADAALLLDELTADQDLAFFVLFSSAAATFGSAGQASYAGANAVLDALAHRRRVRGLAGQSLAWGLWDTEDGMAGGLGRRERDRAATAGVIGAEQGMALFDAARALPHAHLVPVALDLARLREEAKGQPVPALLRGLVRAPVERTRAGAAAPRDLAADLARLPEPEQRRTVLDLVRAHAAAVLGYDGPDAVAADHAFTKLGFDSLTAVELRNRLTKATTLRLPAGLVFDHPTPTALAAHLWAELAGSTDPAQADTADVLAGLDRLEAAVGRLTVAGADSPAVADRLRALLARVTEGDTDPAGVKTAVADRLEDASASDVFDFIDKELGLS</sequence>
<comment type="pathway">
    <text evidence="2">Antibiotic biosynthesis.</text>
</comment>
<dbReference type="InterPro" id="IPR050091">
    <property type="entry name" value="PKS_NRPS_Biosynth_Enz"/>
</dbReference>
<dbReference type="Pfam" id="PF00698">
    <property type="entry name" value="Acyl_transf_1"/>
    <property type="match status" value="4"/>
</dbReference>
<dbReference type="InterPro" id="IPR011032">
    <property type="entry name" value="GroES-like_sf"/>
</dbReference>
<proteinExistence type="predicted"/>
<evidence type="ECO:0000259" key="14">
    <source>
        <dbReference type="PROSITE" id="PS52019"/>
    </source>
</evidence>
<comment type="cofactor">
    <cofactor evidence="1">
        <name>pantetheine 4'-phosphate</name>
        <dbReference type="ChEBI" id="CHEBI:47942"/>
    </cofactor>
</comment>
<dbReference type="InterPro" id="IPR057326">
    <property type="entry name" value="KR_dom"/>
</dbReference>
<dbReference type="CDD" id="cd05195">
    <property type="entry name" value="enoyl_red"/>
    <property type="match status" value="1"/>
</dbReference>
<keyword evidence="4" id="KW-0597">Phosphoprotein</keyword>
<dbReference type="Gene3D" id="6.10.140.1830">
    <property type="match status" value="3"/>
</dbReference>
<dbReference type="Gene3D" id="1.10.1200.10">
    <property type="entry name" value="ACP-like"/>
    <property type="match status" value="4"/>
</dbReference>
<dbReference type="SUPFAM" id="SSF53901">
    <property type="entry name" value="Thiolase-like"/>
    <property type="match status" value="4"/>
</dbReference>
<dbReference type="InterPro" id="IPR055123">
    <property type="entry name" value="SpnB-like_Rossmann"/>
</dbReference>
<dbReference type="InterPro" id="IPR014043">
    <property type="entry name" value="Acyl_transferase_dom"/>
</dbReference>
<dbReference type="InterPro" id="IPR016036">
    <property type="entry name" value="Malonyl_transacylase_ACP-bd"/>
</dbReference>
<dbReference type="InterPro" id="IPR013968">
    <property type="entry name" value="PKS_KR"/>
</dbReference>
<protein>
    <submittedName>
        <fullName evidence="15">SDR family NAD(P)-dependent oxidoreductase</fullName>
    </submittedName>
</protein>
<dbReference type="InterPro" id="IPR020841">
    <property type="entry name" value="PKS_Beta-ketoAc_synthase_dom"/>
</dbReference>
<keyword evidence="5" id="KW-0808">Transferase</keyword>
<keyword evidence="6" id="KW-0677">Repeat</keyword>
<dbReference type="Pfam" id="PF16197">
    <property type="entry name" value="KAsynt_C_assoc"/>
    <property type="match status" value="2"/>
</dbReference>
<geneLocation type="plasmid" evidence="15 16">
    <name>unnamed2</name>
</geneLocation>
<dbReference type="Gene3D" id="3.30.70.3290">
    <property type="match status" value="4"/>
</dbReference>
<evidence type="ECO:0000256" key="10">
    <source>
        <dbReference type="PROSITE-ProRule" id="PRU01363"/>
    </source>
</evidence>
<dbReference type="Gene3D" id="3.40.366.10">
    <property type="entry name" value="Malonyl-Coenzyme A Acyl Carrier Protein, domain 2"/>
    <property type="match status" value="4"/>
</dbReference>
<feature type="domain" description="Carrier" evidence="12">
    <location>
        <begin position="1486"/>
        <end position="1562"/>
    </location>
</feature>
<dbReference type="InterPro" id="IPR014030">
    <property type="entry name" value="Ketoacyl_synth_N"/>
</dbReference>
<dbReference type="InterPro" id="IPR002364">
    <property type="entry name" value="Quin_OxRdtase/zeta-crystal_CS"/>
</dbReference>
<dbReference type="PROSITE" id="PS00012">
    <property type="entry name" value="PHOSPHOPANTETHEINE"/>
    <property type="match status" value="4"/>
</dbReference>
<dbReference type="PROSITE" id="PS00606">
    <property type="entry name" value="KS3_1"/>
    <property type="match status" value="3"/>
</dbReference>
<dbReference type="Pfam" id="PF13602">
    <property type="entry name" value="ADH_zinc_N_2"/>
    <property type="match status" value="1"/>
</dbReference>
<dbReference type="InterPro" id="IPR041618">
    <property type="entry name" value="PKS_DE"/>
</dbReference>
<evidence type="ECO:0000256" key="4">
    <source>
        <dbReference type="ARBA" id="ARBA00022553"/>
    </source>
</evidence>
<feature type="active site" description="Proton donor; for dehydratase activity" evidence="10">
    <location>
        <position position="5675"/>
    </location>
</feature>
<keyword evidence="15" id="KW-0614">Plasmid</keyword>
<dbReference type="Proteomes" id="UP000827138">
    <property type="component" value="Plasmid unnamed2"/>
</dbReference>
<dbReference type="InterPro" id="IPR032821">
    <property type="entry name" value="PKS_assoc"/>
</dbReference>
<evidence type="ECO:0000313" key="16">
    <source>
        <dbReference type="Proteomes" id="UP000827138"/>
    </source>
</evidence>
<keyword evidence="3" id="KW-0596">Phosphopantetheine</keyword>
<dbReference type="SMART" id="SM00826">
    <property type="entry name" value="PKS_DH"/>
    <property type="match status" value="1"/>
</dbReference>
<dbReference type="Gene3D" id="3.90.180.10">
    <property type="entry name" value="Medium-chain alcohol dehydrogenases, catalytic domain"/>
    <property type="match status" value="1"/>
</dbReference>
<reference evidence="15 16" key="1">
    <citation type="submission" date="2021-08" db="EMBL/GenBank/DDBJ databases">
        <authorList>
            <person name="Ping M."/>
        </authorList>
    </citation>
    <scope>NUCLEOTIDE SEQUENCE [LARGE SCALE GENOMIC DNA]</scope>
    <source>
        <strain evidence="15 16">MG28</strain>
        <plasmid evidence="15 16">unnamed2</plasmid>
    </source>
</reference>
<evidence type="ECO:0000256" key="2">
    <source>
        <dbReference type="ARBA" id="ARBA00004792"/>
    </source>
</evidence>
<dbReference type="Pfam" id="PF22953">
    <property type="entry name" value="SpnB_Rossmann"/>
    <property type="match status" value="1"/>
</dbReference>
<dbReference type="Gene3D" id="3.40.50.720">
    <property type="entry name" value="NAD(P)-binding Rossmann-like Domain"/>
    <property type="match status" value="4"/>
</dbReference>
<dbReference type="InterPro" id="IPR015083">
    <property type="entry name" value="NorB/c/GfsB-D-like_docking"/>
</dbReference>
<dbReference type="Pfam" id="PF08990">
    <property type="entry name" value="Docking"/>
    <property type="match status" value="1"/>
</dbReference>
<dbReference type="InterPro" id="IPR020843">
    <property type="entry name" value="ER"/>
</dbReference>
<dbReference type="SUPFAM" id="SSF50129">
    <property type="entry name" value="GroES-like"/>
    <property type="match status" value="1"/>
</dbReference>
<dbReference type="Gene3D" id="3.40.47.10">
    <property type="match status" value="4"/>
</dbReference>
<dbReference type="Pfam" id="PF21089">
    <property type="entry name" value="PKS_DH_N"/>
    <property type="match status" value="1"/>
</dbReference>
<dbReference type="NCBIfam" id="NF045894">
    <property type="entry name" value="PKS_plus_SDR"/>
    <property type="match status" value="3"/>
</dbReference>
<feature type="domain" description="Ketosynthase family 3 (KS3)" evidence="13">
    <location>
        <begin position="1577"/>
        <end position="1992"/>
    </location>
</feature>
<feature type="domain" description="Ketosynthase family 3 (KS3)" evidence="13">
    <location>
        <begin position="33"/>
        <end position="459"/>
    </location>
</feature>
<dbReference type="Gene3D" id="3.40.50.11460">
    <property type="match status" value="1"/>
</dbReference>
<dbReference type="PANTHER" id="PTHR43775">
    <property type="entry name" value="FATTY ACID SYNTHASE"/>
    <property type="match status" value="1"/>
</dbReference>
<evidence type="ECO:0000256" key="1">
    <source>
        <dbReference type="ARBA" id="ARBA00001957"/>
    </source>
</evidence>
<dbReference type="Pfam" id="PF02801">
    <property type="entry name" value="Ketoacyl-synt_C"/>
    <property type="match status" value="4"/>
</dbReference>
<gene>
    <name evidence="15" type="ORF">K1J60_45035</name>
</gene>
<dbReference type="InterPro" id="IPR049551">
    <property type="entry name" value="PKS_DH_C"/>
</dbReference>
<dbReference type="InterPro" id="IPR049552">
    <property type="entry name" value="PKS_DH_N"/>
</dbReference>
<feature type="region of interest" description="Disordered" evidence="11">
    <location>
        <begin position="6129"/>
        <end position="6150"/>
    </location>
</feature>
<feature type="domain" description="Carrier" evidence="12">
    <location>
        <begin position="4479"/>
        <end position="4554"/>
    </location>
</feature>
<dbReference type="SUPFAM" id="SSF55048">
    <property type="entry name" value="Probable ACP-binding domain of malonyl-CoA ACP transacylase"/>
    <property type="match status" value="4"/>
</dbReference>
<evidence type="ECO:0000256" key="11">
    <source>
        <dbReference type="SAM" id="MobiDB-lite"/>
    </source>
</evidence>
<evidence type="ECO:0000256" key="6">
    <source>
        <dbReference type="ARBA" id="ARBA00022737"/>
    </source>
</evidence>
<evidence type="ECO:0000256" key="3">
    <source>
        <dbReference type="ARBA" id="ARBA00022450"/>
    </source>
</evidence>
<dbReference type="PROSITE" id="PS01162">
    <property type="entry name" value="QOR_ZETA_CRYSTAL"/>
    <property type="match status" value="1"/>
</dbReference>
<feature type="domain" description="Ketosynthase family 3 (KS3)" evidence="13">
    <location>
        <begin position="4585"/>
        <end position="5006"/>
    </location>
</feature>
<dbReference type="Pfam" id="PF22336">
    <property type="entry name" value="RhiE-like_linker"/>
    <property type="match status" value="2"/>
</dbReference>
<name>A0ABX8Y647_9ACTN</name>
<dbReference type="Pfam" id="PF00109">
    <property type="entry name" value="ketoacyl-synt"/>
    <property type="match status" value="4"/>
</dbReference>
<keyword evidence="7" id="KW-0045">Antibiotic biosynthesis</keyword>
<evidence type="ECO:0000256" key="5">
    <source>
        <dbReference type="ARBA" id="ARBA00022679"/>
    </source>
</evidence>
<dbReference type="InterPro" id="IPR049900">
    <property type="entry name" value="PKS_mFAS_DH"/>
</dbReference>
<feature type="region of interest" description="N-terminal hotdog fold" evidence="10">
    <location>
        <begin position="5475"/>
        <end position="5599"/>
    </location>
</feature>
<feature type="domain" description="Carrier" evidence="12">
    <location>
        <begin position="2981"/>
        <end position="3056"/>
    </location>
</feature>
<dbReference type="InterPro" id="IPR013154">
    <property type="entry name" value="ADH-like_N"/>
</dbReference>
<keyword evidence="16" id="KW-1185">Reference proteome</keyword>
<dbReference type="SMART" id="SM00822">
    <property type="entry name" value="PKS_KR"/>
    <property type="match status" value="4"/>
</dbReference>
<feature type="domain" description="Carrier" evidence="12">
    <location>
        <begin position="6560"/>
        <end position="6635"/>
    </location>
</feature>
<organism evidence="15 16">
    <name type="scientific">Streptomyces akebiae</name>
    <dbReference type="NCBI Taxonomy" id="2865673"/>
    <lineage>
        <taxon>Bacteria</taxon>
        <taxon>Bacillati</taxon>
        <taxon>Actinomycetota</taxon>
        <taxon>Actinomycetes</taxon>
        <taxon>Kitasatosporales</taxon>
        <taxon>Streptomycetaceae</taxon>
        <taxon>Streptomyces</taxon>
    </lineage>
</organism>
<dbReference type="SMART" id="SM00825">
    <property type="entry name" value="PKS_KS"/>
    <property type="match status" value="4"/>
</dbReference>
<dbReference type="Pfam" id="PF08659">
    <property type="entry name" value="KR"/>
    <property type="match status" value="4"/>
</dbReference>
<dbReference type="SMART" id="SM00829">
    <property type="entry name" value="PKS_ER"/>
    <property type="match status" value="1"/>
</dbReference>
<dbReference type="Gene3D" id="3.10.129.110">
    <property type="entry name" value="Polyketide synthase dehydratase"/>
    <property type="match status" value="1"/>
</dbReference>
<dbReference type="PROSITE" id="PS52004">
    <property type="entry name" value="KS3_2"/>
    <property type="match status" value="4"/>
</dbReference>
<dbReference type="SUPFAM" id="SSF47336">
    <property type="entry name" value="ACP-like"/>
    <property type="match status" value="4"/>
</dbReference>
<dbReference type="Pfam" id="PF18369">
    <property type="entry name" value="PKS_DE"/>
    <property type="match status" value="3"/>
</dbReference>
<accession>A0ABX8Y647</accession>
<dbReference type="Pfam" id="PF14765">
    <property type="entry name" value="PS-DH"/>
    <property type="match status" value="1"/>
</dbReference>
<dbReference type="SMART" id="SM01294">
    <property type="entry name" value="PKS_PP_betabranch"/>
    <property type="match status" value="4"/>
</dbReference>
<feature type="domain" description="Ketosynthase family 3 (KS3)" evidence="13">
    <location>
        <begin position="3077"/>
        <end position="3493"/>
    </location>
</feature>
<evidence type="ECO:0000256" key="7">
    <source>
        <dbReference type="ARBA" id="ARBA00023194"/>
    </source>
</evidence>
<dbReference type="CDD" id="cd00833">
    <property type="entry name" value="PKS"/>
    <property type="match status" value="4"/>
</dbReference>
<dbReference type="SUPFAM" id="SSF51735">
    <property type="entry name" value="NAD(P)-binding Rossmann-fold domains"/>
    <property type="match status" value="9"/>
</dbReference>
<dbReference type="SMART" id="SM00823">
    <property type="entry name" value="PKS_PP"/>
    <property type="match status" value="4"/>
</dbReference>
<dbReference type="CDD" id="cd08956">
    <property type="entry name" value="KR_3_FAS_SDR_x"/>
    <property type="match status" value="1"/>
</dbReference>
<dbReference type="Pfam" id="PF00550">
    <property type="entry name" value="PP-binding"/>
    <property type="match status" value="4"/>
</dbReference>
<dbReference type="InterPro" id="IPR009081">
    <property type="entry name" value="PP-bd_ACP"/>
</dbReference>
<dbReference type="SUPFAM" id="SSF52151">
    <property type="entry name" value="FabD/lysophospholipase-like"/>
    <property type="match status" value="4"/>
</dbReference>
<dbReference type="InterPro" id="IPR020807">
    <property type="entry name" value="PKS_DH"/>
</dbReference>
<dbReference type="InterPro" id="IPR036291">
    <property type="entry name" value="NAD(P)-bd_dom_sf"/>
</dbReference>
<dbReference type="InterPro" id="IPR006162">
    <property type="entry name" value="Ppantetheine_attach_site"/>
</dbReference>
<dbReference type="InterPro" id="IPR016035">
    <property type="entry name" value="Acyl_Trfase/lysoPLipase"/>
</dbReference>
<dbReference type="PROSITE" id="PS52019">
    <property type="entry name" value="PKS_MFAS_DH"/>
    <property type="match status" value="1"/>
</dbReference>
<evidence type="ECO:0000259" key="12">
    <source>
        <dbReference type="PROSITE" id="PS50075"/>
    </source>
</evidence>
<evidence type="ECO:0000259" key="13">
    <source>
        <dbReference type="PROSITE" id="PS52004"/>
    </source>
</evidence>
<dbReference type="PROSITE" id="PS50075">
    <property type="entry name" value="CARRIER"/>
    <property type="match status" value="4"/>
</dbReference>
<dbReference type="CDD" id="cd08952">
    <property type="entry name" value="KR_1_SDR_x"/>
    <property type="match status" value="3"/>
</dbReference>
<feature type="region of interest" description="C-terminal hotdog fold" evidence="10">
    <location>
        <begin position="5614"/>
        <end position="5751"/>
    </location>
</feature>
<dbReference type="InterPro" id="IPR042104">
    <property type="entry name" value="PKS_dehydratase_sf"/>
</dbReference>
<dbReference type="SMART" id="SM00827">
    <property type="entry name" value="PKS_AT"/>
    <property type="match status" value="4"/>
</dbReference>
<dbReference type="PANTHER" id="PTHR43775:SF51">
    <property type="entry name" value="INACTIVE PHENOLPHTHIOCEROL SYNTHESIS POLYKETIDE SYNTHASE TYPE I PKS1-RELATED"/>
    <property type="match status" value="1"/>
</dbReference>
<dbReference type="InterPro" id="IPR054514">
    <property type="entry name" value="RhiE-like_linker"/>
</dbReference>
<dbReference type="InterPro" id="IPR014031">
    <property type="entry name" value="Ketoacyl_synth_C"/>
</dbReference>
<evidence type="ECO:0000256" key="8">
    <source>
        <dbReference type="ARBA" id="ARBA00023268"/>
    </source>
</evidence>